<dbReference type="Proteomes" id="UP000188354">
    <property type="component" value="Chromosome LG05"/>
</dbReference>
<sequence length="76" mass="8733">MDKLPTYLRMGRGVLTEAEGQPSTGIHINKLGSRQGKDLVERFVKIGEEDNDNFFLKLREHITRNSCMKQDITNKL</sequence>
<name>A0A1J7HG30_LUPAN</name>
<protein>
    <submittedName>
        <fullName evidence="1">Uncharacterized protein</fullName>
    </submittedName>
</protein>
<dbReference type="EMBL" id="CM007365">
    <property type="protein sequence ID" value="OIW11760.1"/>
    <property type="molecule type" value="Genomic_DNA"/>
</dbReference>
<reference evidence="1 2" key="1">
    <citation type="journal article" date="2017" name="Plant Biotechnol. J.">
        <title>A comprehensive draft genome sequence for lupin (Lupinus angustifolius), an emerging health food: insights into plant-microbe interactions and legume evolution.</title>
        <authorList>
            <person name="Hane J.K."/>
            <person name="Ming Y."/>
            <person name="Kamphuis L.G."/>
            <person name="Nelson M.N."/>
            <person name="Garg G."/>
            <person name="Atkins C.A."/>
            <person name="Bayer P.E."/>
            <person name="Bravo A."/>
            <person name="Bringans S."/>
            <person name="Cannon S."/>
            <person name="Edwards D."/>
            <person name="Foley R."/>
            <person name="Gao L.L."/>
            <person name="Harrison M.J."/>
            <person name="Huang W."/>
            <person name="Hurgobin B."/>
            <person name="Li S."/>
            <person name="Liu C.W."/>
            <person name="McGrath A."/>
            <person name="Morahan G."/>
            <person name="Murray J."/>
            <person name="Weller J."/>
            <person name="Jian J."/>
            <person name="Singh K.B."/>
        </authorList>
    </citation>
    <scope>NUCLEOTIDE SEQUENCE [LARGE SCALE GENOMIC DNA]</scope>
    <source>
        <strain evidence="2">cv. Tanjil</strain>
        <tissue evidence="1">Whole plant</tissue>
    </source>
</reference>
<evidence type="ECO:0000313" key="1">
    <source>
        <dbReference type="EMBL" id="OIW11760.1"/>
    </source>
</evidence>
<gene>
    <name evidence="1" type="ORF">TanjilG_10962</name>
</gene>
<organism evidence="1 2">
    <name type="scientific">Lupinus angustifolius</name>
    <name type="common">Narrow-leaved blue lupine</name>
    <dbReference type="NCBI Taxonomy" id="3871"/>
    <lineage>
        <taxon>Eukaryota</taxon>
        <taxon>Viridiplantae</taxon>
        <taxon>Streptophyta</taxon>
        <taxon>Embryophyta</taxon>
        <taxon>Tracheophyta</taxon>
        <taxon>Spermatophyta</taxon>
        <taxon>Magnoliopsida</taxon>
        <taxon>eudicotyledons</taxon>
        <taxon>Gunneridae</taxon>
        <taxon>Pentapetalae</taxon>
        <taxon>rosids</taxon>
        <taxon>fabids</taxon>
        <taxon>Fabales</taxon>
        <taxon>Fabaceae</taxon>
        <taxon>Papilionoideae</taxon>
        <taxon>50 kb inversion clade</taxon>
        <taxon>genistoids sensu lato</taxon>
        <taxon>core genistoids</taxon>
        <taxon>Genisteae</taxon>
        <taxon>Lupinus</taxon>
    </lineage>
</organism>
<keyword evidence="2" id="KW-1185">Reference proteome</keyword>
<accession>A0A1J7HG30</accession>
<dbReference type="STRING" id="3871.A0A1J7HG30"/>
<dbReference type="Gramene" id="OIW11760">
    <property type="protein sequence ID" value="OIW11760"/>
    <property type="gene ID" value="TanjilG_10962"/>
</dbReference>
<evidence type="ECO:0000313" key="2">
    <source>
        <dbReference type="Proteomes" id="UP000188354"/>
    </source>
</evidence>
<proteinExistence type="predicted"/>
<dbReference type="AlphaFoldDB" id="A0A1J7HG30"/>